<reference evidence="2" key="1">
    <citation type="journal article" date="2019" name="Sci. Rep.">
        <title>Draft genome of Tanacetum cinerariifolium, the natural source of mosquito coil.</title>
        <authorList>
            <person name="Yamashiro T."/>
            <person name="Shiraishi A."/>
            <person name="Satake H."/>
            <person name="Nakayama K."/>
        </authorList>
    </citation>
    <scope>NUCLEOTIDE SEQUENCE</scope>
</reference>
<accession>A0A699QJ83</accession>
<name>A0A699QJ83_TANCI</name>
<feature type="region of interest" description="Disordered" evidence="1">
    <location>
        <begin position="1"/>
        <end position="88"/>
    </location>
</feature>
<sequence length="197" mass="22199">MTFWPNNSDMLRVLPPKPKTIPDRPKKKRIRAAHENKNPNKEHVVEEQASDFDVEGFTENYLSGSRESDVEGSRQSNVGGSSDVRGCNQFGLRRGRRVKATFRREGPGYTRGFVPAKRFSQLSRWFELGENDMESDPIEDSKVALETNQNAKTGSFTATHDTLNFSDTAFTTTQNSQNQLHPSADHNVAEQEPQAVE</sequence>
<feature type="compositionally biased region" description="Basic and acidic residues" evidence="1">
    <location>
        <begin position="32"/>
        <end position="46"/>
    </location>
</feature>
<feature type="non-terminal residue" evidence="2">
    <location>
        <position position="197"/>
    </location>
</feature>
<dbReference type="EMBL" id="BKCJ011013643">
    <property type="protein sequence ID" value="GFC67023.1"/>
    <property type="molecule type" value="Genomic_DNA"/>
</dbReference>
<feature type="region of interest" description="Disordered" evidence="1">
    <location>
        <begin position="167"/>
        <end position="197"/>
    </location>
</feature>
<protein>
    <submittedName>
        <fullName evidence="2">Pentatricopeptide repeat-containing protein</fullName>
    </submittedName>
</protein>
<proteinExistence type="predicted"/>
<organism evidence="2">
    <name type="scientific">Tanacetum cinerariifolium</name>
    <name type="common">Dalmatian daisy</name>
    <name type="synonym">Chrysanthemum cinerariifolium</name>
    <dbReference type="NCBI Taxonomy" id="118510"/>
    <lineage>
        <taxon>Eukaryota</taxon>
        <taxon>Viridiplantae</taxon>
        <taxon>Streptophyta</taxon>
        <taxon>Embryophyta</taxon>
        <taxon>Tracheophyta</taxon>
        <taxon>Spermatophyta</taxon>
        <taxon>Magnoliopsida</taxon>
        <taxon>eudicotyledons</taxon>
        <taxon>Gunneridae</taxon>
        <taxon>Pentapetalae</taxon>
        <taxon>asterids</taxon>
        <taxon>campanulids</taxon>
        <taxon>Asterales</taxon>
        <taxon>Asteraceae</taxon>
        <taxon>Asteroideae</taxon>
        <taxon>Anthemideae</taxon>
        <taxon>Anthemidinae</taxon>
        <taxon>Tanacetum</taxon>
    </lineage>
</organism>
<dbReference type="AlphaFoldDB" id="A0A699QJ83"/>
<feature type="compositionally biased region" description="Polar residues" evidence="1">
    <location>
        <begin position="167"/>
        <end position="181"/>
    </location>
</feature>
<comment type="caution">
    <text evidence="2">The sequence shown here is derived from an EMBL/GenBank/DDBJ whole genome shotgun (WGS) entry which is preliminary data.</text>
</comment>
<gene>
    <name evidence="2" type="ORF">Tci_838993</name>
</gene>
<evidence type="ECO:0000256" key="1">
    <source>
        <dbReference type="SAM" id="MobiDB-lite"/>
    </source>
</evidence>
<evidence type="ECO:0000313" key="2">
    <source>
        <dbReference type="EMBL" id="GFC67023.1"/>
    </source>
</evidence>